<evidence type="ECO:0000313" key="3">
    <source>
        <dbReference type="EMBL" id="CDW32592.1"/>
    </source>
</evidence>
<reference evidence="3" key="1">
    <citation type="submission" date="2014-05" db="EMBL/GenBank/DDBJ databases">
        <authorList>
            <person name="Chronopoulou M."/>
        </authorList>
    </citation>
    <scope>NUCLEOTIDE SEQUENCE</scope>
    <source>
        <tissue evidence="3">Whole organism</tissue>
    </source>
</reference>
<dbReference type="PROSITE" id="PS00134">
    <property type="entry name" value="TRYPSIN_HIS"/>
    <property type="match status" value="1"/>
</dbReference>
<keyword evidence="1" id="KW-1015">Disulfide bond</keyword>
<dbReference type="InterPro" id="IPR009003">
    <property type="entry name" value="Peptidase_S1_PA"/>
</dbReference>
<evidence type="ECO:0000259" key="2">
    <source>
        <dbReference type="PROSITE" id="PS50240"/>
    </source>
</evidence>
<dbReference type="EMBL" id="HACA01015231">
    <property type="protein sequence ID" value="CDW32592.1"/>
    <property type="molecule type" value="Transcribed_RNA"/>
</dbReference>
<dbReference type="GO" id="GO:0006508">
    <property type="term" value="P:proteolysis"/>
    <property type="evidence" value="ECO:0007669"/>
    <property type="project" value="InterPro"/>
</dbReference>
<feature type="domain" description="Peptidase S1" evidence="2">
    <location>
        <begin position="21"/>
        <end position="148"/>
    </location>
</feature>
<feature type="non-terminal residue" evidence="3">
    <location>
        <position position="1"/>
    </location>
</feature>
<proteinExistence type="predicted"/>
<dbReference type="PROSITE" id="PS50240">
    <property type="entry name" value="TRYPSIN_DOM"/>
    <property type="match status" value="1"/>
</dbReference>
<dbReference type="PANTHER" id="PTHR24252:SF7">
    <property type="entry name" value="HYALIN"/>
    <property type="match status" value="1"/>
</dbReference>
<organism evidence="3">
    <name type="scientific">Lepeophtheirus salmonis</name>
    <name type="common">Salmon louse</name>
    <name type="synonym">Caligus salmonis</name>
    <dbReference type="NCBI Taxonomy" id="72036"/>
    <lineage>
        <taxon>Eukaryota</taxon>
        <taxon>Metazoa</taxon>
        <taxon>Ecdysozoa</taxon>
        <taxon>Arthropoda</taxon>
        <taxon>Crustacea</taxon>
        <taxon>Multicrustacea</taxon>
        <taxon>Hexanauplia</taxon>
        <taxon>Copepoda</taxon>
        <taxon>Siphonostomatoida</taxon>
        <taxon>Caligidae</taxon>
        <taxon>Lepeophtheirus</taxon>
    </lineage>
</organism>
<evidence type="ECO:0000256" key="1">
    <source>
        <dbReference type="ARBA" id="ARBA00023157"/>
    </source>
</evidence>
<dbReference type="GO" id="GO:0004252">
    <property type="term" value="F:serine-type endopeptidase activity"/>
    <property type="evidence" value="ECO:0007669"/>
    <property type="project" value="InterPro"/>
</dbReference>
<protein>
    <submittedName>
        <fullName evidence="3">Chymotrypsinlike elastase family, member 3Blike [Oryctolagus cuniculus]</fullName>
    </submittedName>
</protein>
<dbReference type="InterPro" id="IPR018114">
    <property type="entry name" value="TRYPSIN_HIS"/>
</dbReference>
<dbReference type="SUPFAM" id="SSF50494">
    <property type="entry name" value="Trypsin-like serine proteases"/>
    <property type="match status" value="1"/>
</dbReference>
<accession>A0A0K2U3R6</accession>
<dbReference type="Pfam" id="PF00089">
    <property type="entry name" value="Trypsin"/>
    <property type="match status" value="1"/>
</dbReference>
<sequence length="148" mass="16803">GIQMNNNCGKPKLNSSKEYYLYNGLISEPGEFPWMAFFFKKKSDILMDSCSAQILTEKIVITAGHCVSGPDSKSYVITGYFNRKKDTDPHRVHEVKRIYIHPQYEILDFLGAQASLNDVAVLKIKDRIDILRPDIGTACLPIREFNTS</sequence>
<dbReference type="PANTHER" id="PTHR24252">
    <property type="entry name" value="ACROSIN-RELATED"/>
    <property type="match status" value="1"/>
</dbReference>
<dbReference type="InterPro" id="IPR043504">
    <property type="entry name" value="Peptidase_S1_PA_chymotrypsin"/>
</dbReference>
<name>A0A0K2U3R6_LEPSM</name>
<dbReference type="Gene3D" id="2.40.10.10">
    <property type="entry name" value="Trypsin-like serine proteases"/>
    <property type="match status" value="1"/>
</dbReference>
<dbReference type="OrthoDB" id="6339452at2759"/>
<dbReference type="InterPro" id="IPR001254">
    <property type="entry name" value="Trypsin_dom"/>
</dbReference>
<dbReference type="AlphaFoldDB" id="A0A0K2U3R6"/>
<feature type="non-terminal residue" evidence="3">
    <location>
        <position position="148"/>
    </location>
</feature>